<reference evidence="1 2" key="1">
    <citation type="submission" date="2019-05" db="EMBL/GenBank/DDBJ databases">
        <title>Complete genome sequence of Izhakiella calystegiae KSNA2, an endophyte isolated from beach morning glory (Calystegia soldanella).</title>
        <authorList>
            <person name="Jiang L."/>
            <person name="Jeong J.C."/>
            <person name="Kim C.Y."/>
            <person name="Kim D.H."/>
            <person name="Kim S.W."/>
            <person name="Lee j."/>
        </authorList>
    </citation>
    <scope>NUCLEOTIDE SEQUENCE [LARGE SCALE GENOMIC DNA]</scope>
    <source>
        <strain evidence="1 2">KSNA2</strain>
    </source>
</reference>
<accession>A0A4P8YRL5</accession>
<organism evidence="1 2">
    <name type="scientific">Jejubacter calystegiae</name>
    <dbReference type="NCBI Taxonomy" id="2579935"/>
    <lineage>
        <taxon>Bacteria</taxon>
        <taxon>Pseudomonadati</taxon>
        <taxon>Pseudomonadota</taxon>
        <taxon>Gammaproteobacteria</taxon>
        <taxon>Enterobacterales</taxon>
        <taxon>Enterobacteriaceae</taxon>
        <taxon>Jejubacter</taxon>
    </lineage>
</organism>
<proteinExistence type="predicted"/>
<evidence type="ECO:0000313" key="2">
    <source>
        <dbReference type="Proteomes" id="UP000302163"/>
    </source>
</evidence>
<dbReference type="Proteomes" id="UP000302163">
    <property type="component" value="Chromosome"/>
</dbReference>
<evidence type="ECO:0000313" key="1">
    <source>
        <dbReference type="EMBL" id="QCT22494.1"/>
    </source>
</evidence>
<dbReference type="AlphaFoldDB" id="A0A4P8YRL5"/>
<dbReference type="EMBL" id="CP040428">
    <property type="protein sequence ID" value="QCT22494.1"/>
    <property type="molecule type" value="Genomic_DNA"/>
</dbReference>
<dbReference type="RefSeq" id="WP_138099002.1">
    <property type="nucleotide sequence ID" value="NZ_CP040428.1"/>
</dbReference>
<sequence length="132" mass="15142">MNRYIIVKVFGVKHLLENDMREEKNPIFLIFDTQSSIVVGSYKIDEKDALSESNRLNKNDNPITLSFVINISNNNNSDFTNTNVMINIKETKNLNIDLELDSQDIIFDVVKDNLITILNNLFSPNSNFGMKI</sequence>
<gene>
    <name evidence="1" type="ORF">FEM41_24045</name>
</gene>
<keyword evidence="2" id="KW-1185">Reference proteome</keyword>
<name>A0A4P8YRL5_9ENTR</name>
<dbReference type="KEGG" id="izh:FEM41_24045"/>
<protein>
    <submittedName>
        <fullName evidence="1">Uncharacterized protein</fullName>
    </submittedName>
</protein>